<feature type="signal peptide" evidence="1">
    <location>
        <begin position="1"/>
        <end position="19"/>
    </location>
</feature>
<dbReference type="EMBL" id="JAWWNJ010000081">
    <property type="protein sequence ID" value="KAK7001943.1"/>
    <property type="molecule type" value="Genomic_DNA"/>
</dbReference>
<name>A0AAW0A6W7_9AGAR</name>
<keyword evidence="3" id="KW-1185">Reference proteome</keyword>
<gene>
    <name evidence="2" type="ORF">R3P38DRAFT_3045668</name>
</gene>
<evidence type="ECO:0000313" key="2">
    <source>
        <dbReference type="EMBL" id="KAK7001943.1"/>
    </source>
</evidence>
<accession>A0AAW0A6W7</accession>
<keyword evidence="1" id="KW-0732">Signal</keyword>
<comment type="caution">
    <text evidence="2">The sequence shown here is derived from an EMBL/GenBank/DDBJ whole genome shotgun (WGS) entry which is preliminary data.</text>
</comment>
<feature type="chain" id="PRO_5043765694" evidence="1">
    <location>
        <begin position="20"/>
        <end position="299"/>
    </location>
</feature>
<reference evidence="2 3" key="1">
    <citation type="journal article" date="2024" name="J Genomics">
        <title>Draft genome sequencing and assembly of Favolaschia claudopus CIRM-BRFM 2984 isolated from oak limbs.</title>
        <authorList>
            <person name="Navarro D."/>
            <person name="Drula E."/>
            <person name="Chaduli D."/>
            <person name="Cazenave R."/>
            <person name="Ahrendt S."/>
            <person name="Wang J."/>
            <person name="Lipzen A."/>
            <person name="Daum C."/>
            <person name="Barry K."/>
            <person name="Grigoriev I.V."/>
            <person name="Favel A."/>
            <person name="Rosso M.N."/>
            <person name="Martin F."/>
        </authorList>
    </citation>
    <scope>NUCLEOTIDE SEQUENCE [LARGE SCALE GENOMIC DNA]</scope>
    <source>
        <strain evidence="2 3">CIRM-BRFM 2984</strain>
    </source>
</reference>
<dbReference type="AlphaFoldDB" id="A0AAW0A6W7"/>
<proteinExistence type="predicted"/>
<dbReference type="Proteomes" id="UP001362999">
    <property type="component" value="Unassembled WGS sequence"/>
</dbReference>
<sequence length="299" mass="32491">MRLFLPIISALALLHQTVALSPVGHSPSGKPMYVVPNKSRIQQVGRDLKVFAPNGTLLETFANVIPQRTGKRNPATLTRRQGLSNVAAFVPLNNSDAMDMLDAFNTTFTVPPSPTTFESQLLWFAASVVLPDENGVPFGELRTLLQYGATVIQGGPFWTIAAQFEWFPDAGGLLQGFPIGFDPNVDVGTAINTSIVHVDVDFDPDLFWYRAGFSDIDGFPQLETGFFDPAITAVIGMEEEGALQSSDYPPEPFKFTKTNLTLGGGFPEIEWDVEDDPSAGAYVTVDVDGSKNAEIAIRF</sequence>
<evidence type="ECO:0000313" key="3">
    <source>
        <dbReference type="Proteomes" id="UP001362999"/>
    </source>
</evidence>
<evidence type="ECO:0000256" key="1">
    <source>
        <dbReference type="SAM" id="SignalP"/>
    </source>
</evidence>
<protein>
    <submittedName>
        <fullName evidence="2">Uncharacterized protein</fullName>
    </submittedName>
</protein>
<organism evidence="2 3">
    <name type="scientific">Favolaschia claudopus</name>
    <dbReference type="NCBI Taxonomy" id="2862362"/>
    <lineage>
        <taxon>Eukaryota</taxon>
        <taxon>Fungi</taxon>
        <taxon>Dikarya</taxon>
        <taxon>Basidiomycota</taxon>
        <taxon>Agaricomycotina</taxon>
        <taxon>Agaricomycetes</taxon>
        <taxon>Agaricomycetidae</taxon>
        <taxon>Agaricales</taxon>
        <taxon>Marasmiineae</taxon>
        <taxon>Mycenaceae</taxon>
        <taxon>Favolaschia</taxon>
    </lineage>
</organism>